<proteinExistence type="predicted"/>
<dbReference type="SUPFAM" id="SSF49373">
    <property type="entry name" value="Invasin/intimin cell-adhesion fragments"/>
    <property type="match status" value="1"/>
</dbReference>
<keyword evidence="2" id="KW-0677">Repeat</keyword>
<dbReference type="PROSITE" id="PS00678">
    <property type="entry name" value="WD_REPEATS_1"/>
    <property type="match status" value="5"/>
</dbReference>
<evidence type="ECO:0000313" key="6">
    <source>
        <dbReference type="Proteomes" id="UP000236724"/>
    </source>
</evidence>
<dbReference type="InterPro" id="IPR011047">
    <property type="entry name" value="Quinoprotein_ADH-like_sf"/>
</dbReference>
<dbReference type="AlphaFoldDB" id="A0A1H6F3Y8"/>
<dbReference type="InterPro" id="IPR019775">
    <property type="entry name" value="WD40_repeat_CS"/>
</dbReference>
<evidence type="ECO:0000313" key="5">
    <source>
        <dbReference type="EMBL" id="SEH04283.1"/>
    </source>
</evidence>
<feature type="repeat" description="WD" evidence="3">
    <location>
        <begin position="15"/>
        <end position="56"/>
    </location>
</feature>
<dbReference type="SMART" id="SM00320">
    <property type="entry name" value="WD40"/>
    <property type="match status" value="10"/>
</dbReference>
<feature type="domain" description="BIG2" evidence="4">
    <location>
        <begin position="422"/>
        <end position="498"/>
    </location>
</feature>
<dbReference type="Gene3D" id="3.40.50.1460">
    <property type="match status" value="1"/>
</dbReference>
<dbReference type="EMBL" id="FMSV02000037">
    <property type="protein sequence ID" value="SEH04283.1"/>
    <property type="molecule type" value="Genomic_DNA"/>
</dbReference>
<dbReference type="Proteomes" id="UP000236724">
    <property type="component" value="Unassembled WGS sequence"/>
</dbReference>
<feature type="repeat" description="WD" evidence="3">
    <location>
        <begin position="349"/>
        <end position="390"/>
    </location>
</feature>
<dbReference type="PANTHER" id="PTHR19879:SF9">
    <property type="entry name" value="TRANSCRIPTION INITIATION FACTOR TFIID SUBUNIT 5"/>
    <property type="match status" value="1"/>
</dbReference>
<dbReference type="GO" id="GO:0006508">
    <property type="term" value="P:proteolysis"/>
    <property type="evidence" value="ECO:0007669"/>
    <property type="project" value="InterPro"/>
</dbReference>
<dbReference type="InterPro" id="IPR020472">
    <property type="entry name" value="WD40_PAC1"/>
</dbReference>
<evidence type="ECO:0000256" key="1">
    <source>
        <dbReference type="ARBA" id="ARBA00022574"/>
    </source>
</evidence>
<feature type="repeat" description="WD" evidence="3">
    <location>
        <begin position="223"/>
        <end position="264"/>
    </location>
</feature>
<protein>
    <submittedName>
        <fullName evidence="5">Translocation protein TolB</fullName>
    </submittedName>
</protein>
<feature type="repeat" description="WD" evidence="3">
    <location>
        <begin position="391"/>
        <end position="423"/>
    </location>
</feature>
<feature type="repeat" description="WD" evidence="3">
    <location>
        <begin position="99"/>
        <end position="140"/>
    </location>
</feature>
<dbReference type="InterPro" id="IPR008964">
    <property type="entry name" value="Invasin/intimin_cell_adhesion"/>
</dbReference>
<dbReference type="GO" id="GO:0008233">
    <property type="term" value="F:peptidase activity"/>
    <property type="evidence" value="ECO:0007669"/>
    <property type="project" value="InterPro"/>
</dbReference>
<dbReference type="SUPFAM" id="SSF50998">
    <property type="entry name" value="Quinoprotein alcohol dehydrogenase-like"/>
    <property type="match status" value="1"/>
</dbReference>
<dbReference type="SUPFAM" id="SSF50978">
    <property type="entry name" value="WD40 repeat-like"/>
    <property type="match status" value="1"/>
</dbReference>
<dbReference type="Gene3D" id="2.60.40.1080">
    <property type="match status" value="1"/>
</dbReference>
<dbReference type="PROSITE" id="PS50082">
    <property type="entry name" value="WD_REPEATS_2"/>
    <property type="match status" value="10"/>
</dbReference>
<evidence type="ECO:0000256" key="3">
    <source>
        <dbReference type="PROSITE-ProRule" id="PRU00221"/>
    </source>
</evidence>
<dbReference type="PRINTS" id="PR00320">
    <property type="entry name" value="GPROTEINBRPT"/>
</dbReference>
<name>A0A1H6F3Y8_9GAMM</name>
<dbReference type="PROSITE" id="PS50294">
    <property type="entry name" value="WD_REPEATS_REGION"/>
    <property type="match status" value="9"/>
</dbReference>
<keyword evidence="1 3" id="KW-0853">WD repeat</keyword>
<feature type="repeat" description="WD" evidence="3">
    <location>
        <begin position="307"/>
        <end position="348"/>
    </location>
</feature>
<organism evidence="5 6">
    <name type="scientific">Candidatus Venteria ishoeyi</name>
    <dbReference type="NCBI Taxonomy" id="1899563"/>
    <lineage>
        <taxon>Bacteria</taxon>
        <taxon>Pseudomonadati</taxon>
        <taxon>Pseudomonadota</taxon>
        <taxon>Gammaproteobacteria</taxon>
        <taxon>Thiotrichales</taxon>
        <taxon>Thiotrichaceae</taxon>
        <taxon>Venteria</taxon>
    </lineage>
</organism>
<dbReference type="InterPro" id="IPR001680">
    <property type="entry name" value="WD40_rpt"/>
</dbReference>
<dbReference type="Pfam" id="PF01650">
    <property type="entry name" value="Peptidase_C13"/>
    <property type="match status" value="1"/>
</dbReference>
<dbReference type="PANTHER" id="PTHR19879">
    <property type="entry name" value="TRANSCRIPTION INITIATION FACTOR TFIID"/>
    <property type="match status" value="1"/>
</dbReference>
<feature type="repeat" description="WD" evidence="3">
    <location>
        <begin position="265"/>
        <end position="306"/>
    </location>
</feature>
<accession>A0A1H6F3Y8</accession>
<feature type="repeat" description="WD" evidence="3">
    <location>
        <begin position="140"/>
        <end position="182"/>
    </location>
</feature>
<evidence type="ECO:0000259" key="4">
    <source>
        <dbReference type="SMART" id="SM00635"/>
    </source>
</evidence>
<dbReference type="SMART" id="SM00635">
    <property type="entry name" value="BID_2"/>
    <property type="match status" value="1"/>
</dbReference>
<feature type="repeat" description="WD" evidence="3">
    <location>
        <begin position="57"/>
        <end position="98"/>
    </location>
</feature>
<feature type="repeat" description="WD" evidence="3">
    <location>
        <begin position="191"/>
        <end position="222"/>
    </location>
</feature>
<keyword evidence="6" id="KW-1185">Reference proteome</keyword>
<dbReference type="InterPro" id="IPR003343">
    <property type="entry name" value="Big_2"/>
</dbReference>
<dbReference type="Pfam" id="PF00400">
    <property type="entry name" value="WD40"/>
    <property type="match status" value="10"/>
</dbReference>
<dbReference type="CDD" id="cd00200">
    <property type="entry name" value="WD40"/>
    <property type="match status" value="2"/>
</dbReference>
<dbReference type="Gene3D" id="2.130.10.10">
    <property type="entry name" value="YVTN repeat-like/Quinoprotein amine dehydrogenase"/>
    <property type="match status" value="4"/>
</dbReference>
<gene>
    <name evidence="5" type="ORF">MBHS_00129</name>
</gene>
<sequence length="999" mass="109999">MKIWDASSGIELISFSGHTYKISAVAYSPDGNRIVSASYDMTLKIWDADSGFELNSLIGHTGWVNAVAYSPDGEKIVSGSNDSTLKIWNADSGIELSSLSGHTVWVRAVAYSPDGTRIVSGSVDQTLKIWDTSTAIAQRTLGYNHTIDEMFLSPDGSRIVSTSGYNNSLKIWDSNNGVELLNLPGHNGTVVTYSPDGSRVVSTGNDNTLKIWDAGSGDELITLSGHTNWITAVAYSPDGSRIVSTDYNGTLKIWDAVSGIELNTLPGHTDAIFTVAYSPDGNRIVSGSYDKTLKIWDVDNGIELNTLSGHTHFVYAVAYSPDGNRIVSGSWDKTLKIWDTGTGTELNTLSGHTDWVITLTYSPDGSRIVSGSRDKTLKIWDANTGIELHSLEAHTDGIDAVTFSPTGRRIYSGSADRTIKVWDSGLVTTPLLALPDQLELTLNTTQTITPTQGSAIRWESSDPAIASVDNSGKLTGLMPGTVSIMAYDADGIRQTMPVTVMATANDSPGRAMVIASGWAWRQNTLFDITEELTLRMYRLLRQRGFSDEDIVYFNPHAEQDLDGDGYPDSIVDYQFFDAPLEELKTAFTEIATSLQPGQQFVFYLHGHAEPNRIQRLNRSTDLEAAALKDLLNSLPDYIEQVIIVDTCYSGSFIDDLKDHPKRIVITSSDALNVTWNQQQQTFTDFFIDAARRSGEGNNLYDVFAFAEQRIISNPGFYGHQKPQLDDNGDGFSNTTQDRLHAEKTWIGRPGITGNVPPDIIGVHNILQLAPGDSAQLWVKTQPAEPSQLRKVRARLSQQNQLALYTGLNSTFAPHEIELHYDPAQQRYQADFSDFNEAGTWRVEYRARGLDGVWSAPAIGEIQVSAANVDNGFNPALPVQSLAQFNLSAYRPGERLYFDVQLKGNIGVYDKYDLYAGIIFPDGTVYSFGYPDQVHTQGELKPYRSQLNVTGERSFNILDIPLPPLPPGNYQGCSLITPTGVEPWQSTNWTHIDCQTFRME</sequence>
<dbReference type="InterPro" id="IPR001096">
    <property type="entry name" value="Peptidase_C13"/>
</dbReference>
<dbReference type="Pfam" id="PF02368">
    <property type="entry name" value="Big_2"/>
    <property type="match status" value="1"/>
</dbReference>
<dbReference type="InterPro" id="IPR036322">
    <property type="entry name" value="WD40_repeat_dom_sf"/>
</dbReference>
<evidence type="ECO:0000256" key="2">
    <source>
        <dbReference type="ARBA" id="ARBA00022737"/>
    </source>
</evidence>
<reference evidence="5 6" key="1">
    <citation type="submission" date="2016-10" db="EMBL/GenBank/DDBJ databases">
        <authorList>
            <person name="de Groot N.N."/>
        </authorList>
    </citation>
    <scope>NUCLEOTIDE SEQUENCE [LARGE SCALE GENOMIC DNA]</scope>
    <source>
        <strain evidence="5">MBHS1</strain>
    </source>
</reference>
<dbReference type="InterPro" id="IPR015943">
    <property type="entry name" value="WD40/YVTN_repeat-like_dom_sf"/>
</dbReference>